<dbReference type="HOGENOM" id="CLU_2862323_0_0_0"/>
<sequence length="64" mass="6877">MGFLSERFFDASGADATGTNAYASCLAIHQSTDILKVGLENSFGYPVGMADLVANDFRFPTYCT</sequence>
<organism evidence="1 2">
    <name type="scientific">Leptospirillum ferriphilum YSK</name>
    <dbReference type="NCBI Taxonomy" id="1441628"/>
    <lineage>
        <taxon>Bacteria</taxon>
        <taxon>Pseudomonadati</taxon>
        <taxon>Nitrospirota</taxon>
        <taxon>Nitrospiria</taxon>
        <taxon>Nitrospirales</taxon>
        <taxon>Nitrospiraceae</taxon>
        <taxon>Leptospirillum</taxon>
    </lineage>
</organism>
<name>A0A059Y2B9_9BACT</name>
<proteinExistence type="predicted"/>
<keyword evidence="2" id="KW-1185">Reference proteome</keyword>
<dbReference type="Proteomes" id="UP000027059">
    <property type="component" value="Chromosome"/>
</dbReference>
<protein>
    <submittedName>
        <fullName evidence="1">Uncharacterized protein</fullName>
    </submittedName>
</protein>
<reference evidence="2" key="1">
    <citation type="submission" date="2014-02" db="EMBL/GenBank/DDBJ databases">
        <title>Complete genome sequence and comparative genomic analysis of the nitrogen-fixing bacterium Leptospirillum ferriphilum YSK.</title>
        <authorList>
            <person name="Guo X."/>
            <person name="Yin H."/>
            <person name="Liang Y."/>
            <person name="Hu Q."/>
            <person name="Ma L."/>
            <person name="Xiao Y."/>
            <person name="Zhang X."/>
            <person name="Qiu G."/>
            <person name="Liu X."/>
        </authorList>
    </citation>
    <scope>NUCLEOTIDE SEQUENCE [LARGE SCALE GENOMIC DNA]</scope>
    <source>
        <strain evidence="2">YSK</strain>
    </source>
</reference>
<evidence type="ECO:0000313" key="1">
    <source>
        <dbReference type="EMBL" id="AIA31637.1"/>
    </source>
</evidence>
<accession>A0A059Y2B9</accession>
<gene>
    <name evidence="1" type="ORF">Y981_04935</name>
</gene>
<evidence type="ECO:0000313" key="2">
    <source>
        <dbReference type="Proteomes" id="UP000027059"/>
    </source>
</evidence>
<dbReference type="KEGG" id="lfp:Y981_04935"/>
<dbReference type="EMBL" id="CP007243">
    <property type="protein sequence ID" value="AIA31637.1"/>
    <property type="molecule type" value="Genomic_DNA"/>
</dbReference>
<dbReference type="AlphaFoldDB" id="A0A059Y2B9"/>
<reference evidence="1 2" key="2">
    <citation type="journal article" date="2015" name="Biomed. Res. Int.">
        <title>Effects of Arsenite Resistance on the Growth and Functional Gene Expression of Leptospirillum ferriphilum and Acidithiobacillus thiooxidans in Pure Culture and Coculture.</title>
        <authorList>
            <person name="Jiang H."/>
            <person name="Liang Y."/>
            <person name="Yin H."/>
            <person name="Xiao Y."/>
            <person name="Guo X."/>
            <person name="Xu Y."/>
            <person name="Hu Q."/>
            <person name="Liu H."/>
            <person name="Liu X."/>
        </authorList>
    </citation>
    <scope>NUCLEOTIDE SEQUENCE [LARGE SCALE GENOMIC DNA]</scope>
    <source>
        <strain evidence="1 2">YSK</strain>
    </source>
</reference>